<dbReference type="GeneID" id="91391098"/>
<evidence type="ECO:0000313" key="1">
    <source>
        <dbReference type="EMBL" id="MYR33089.1"/>
    </source>
</evidence>
<dbReference type="SUPFAM" id="SSF53335">
    <property type="entry name" value="S-adenosyl-L-methionine-dependent methyltransferases"/>
    <property type="match status" value="1"/>
</dbReference>
<dbReference type="RefSeq" id="WP_042282552.1">
    <property type="nucleotide sequence ID" value="NZ_BAZE01000003.1"/>
</dbReference>
<sequence length="226" mass="24622">MSAPETGAGTRATPWLCDPYSRALADGHGPLYLRRTDGWMLPLEVERWCGATDVADESVLERSEGDVLDVGCGPGRMVLTLTSRGHRALGVDTNPVAVARVVEAGGRAVRASVFAPLPEEGRWHTALLIDGNIGIGGTPSALLSRMRELVRPRGLLIVETAGRDVHEYVTVQVTDGRGEPGAPFTWARLGLPALRSYAEDTGWRWSDSWRTRGRWFAALRAPCRPR</sequence>
<organism evidence="1 2">
    <name type="scientific">Nocardiopsis alba</name>
    <dbReference type="NCBI Taxonomy" id="53437"/>
    <lineage>
        <taxon>Bacteria</taxon>
        <taxon>Bacillati</taxon>
        <taxon>Actinomycetota</taxon>
        <taxon>Actinomycetes</taxon>
        <taxon>Streptosporangiales</taxon>
        <taxon>Nocardiopsidaceae</taxon>
        <taxon>Nocardiopsis</taxon>
    </lineage>
</organism>
<gene>
    <name evidence="1" type="ORF">GTW20_12660</name>
</gene>
<proteinExistence type="predicted"/>
<dbReference type="CDD" id="cd02440">
    <property type="entry name" value="AdoMet_MTases"/>
    <property type="match status" value="1"/>
</dbReference>
<dbReference type="Pfam" id="PF13489">
    <property type="entry name" value="Methyltransf_23"/>
    <property type="match status" value="1"/>
</dbReference>
<dbReference type="Gene3D" id="3.40.50.150">
    <property type="entry name" value="Vaccinia Virus protein VP39"/>
    <property type="match status" value="1"/>
</dbReference>
<reference evidence="1 2" key="1">
    <citation type="journal article" date="2019" name="Nat. Commun.">
        <title>The antimicrobial potential of Streptomyces from insect microbiomes.</title>
        <authorList>
            <person name="Chevrette M.G."/>
            <person name="Carlson C.M."/>
            <person name="Ortega H.E."/>
            <person name="Thomas C."/>
            <person name="Ananiev G.E."/>
            <person name="Barns K.J."/>
            <person name="Book A.J."/>
            <person name="Cagnazzo J."/>
            <person name="Carlos C."/>
            <person name="Flanigan W."/>
            <person name="Grubbs K.J."/>
            <person name="Horn H.A."/>
            <person name="Hoffmann F.M."/>
            <person name="Klassen J.L."/>
            <person name="Knack J.J."/>
            <person name="Lewin G.R."/>
            <person name="McDonald B.R."/>
            <person name="Muller L."/>
            <person name="Melo W.G.P."/>
            <person name="Pinto-Tomas A.A."/>
            <person name="Schmitz A."/>
            <person name="Wendt-Pienkowski E."/>
            <person name="Wildman S."/>
            <person name="Zhao M."/>
            <person name="Zhang F."/>
            <person name="Bugni T.S."/>
            <person name="Andes D.R."/>
            <person name="Pupo M.T."/>
            <person name="Currie C.R."/>
        </authorList>
    </citation>
    <scope>NUCLEOTIDE SEQUENCE [LARGE SCALE GENOMIC DNA]</scope>
    <source>
        <strain evidence="1 2">SID5840</strain>
    </source>
</reference>
<accession>A0A7K2ISZ0</accession>
<evidence type="ECO:0000313" key="2">
    <source>
        <dbReference type="Proteomes" id="UP000467124"/>
    </source>
</evidence>
<name>A0A7K2ISZ0_9ACTN</name>
<dbReference type="GO" id="GO:0008168">
    <property type="term" value="F:methyltransferase activity"/>
    <property type="evidence" value="ECO:0007669"/>
    <property type="project" value="UniProtKB-KW"/>
</dbReference>
<protein>
    <submittedName>
        <fullName evidence="1">Methyltransferase domain-containing protein</fullName>
    </submittedName>
</protein>
<dbReference type="Proteomes" id="UP000467124">
    <property type="component" value="Unassembled WGS sequence"/>
</dbReference>
<keyword evidence="1" id="KW-0808">Transferase</keyword>
<dbReference type="AlphaFoldDB" id="A0A7K2ISZ0"/>
<dbReference type="GO" id="GO:0032259">
    <property type="term" value="P:methylation"/>
    <property type="evidence" value="ECO:0007669"/>
    <property type="project" value="UniProtKB-KW"/>
</dbReference>
<keyword evidence="1" id="KW-0489">Methyltransferase</keyword>
<dbReference type="InterPro" id="IPR029063">
    <property type="entry name" value="SAM-dependent_MTases_sf"/>
</dbReference>
<comment type="caution">
    <text evidence="1">The sequence shown here is derived from an EMBL/GenBank/DDBJ whole genome shotgun (WGS) entry which is preliminary data.</text>
</comment>
<dbReference type="EMBL" id="WWHY01000001">
    <property type="protein sequence ID" value="MYR33089.1"/>
    <property type="molecule type" value="Genomic_DNA"/>
</dbReference>